<keyword evidence="2" id="KW-1185">Reference proteome</keyword>
<protein>
    <submittedName>
        <fullName evidence="1">Uncharacterized protein (DUF736 family)</fullName>
    </submittedName>
</protein>
<dbReference type="Proteomes" id="UP000539175">
    <property type="component" value="Unassembled WGS sequence"/>
</dbReference>
<accession>A0A7X0B5M2</accession>
<comment type="caution">
    <text evidence="1">The sequence shown here is derived from an EMBL/GenBank/DDBJ whole genome shotgun (WGS) entry which is preliminary data.</text>
</comment>
<dbReference type="AlphaFoldDB" id="A0A7X0B5M2"/>
<sequence>MSVIGHFILGKDGGWTGTIRTLVINAKVRLTPNDNREHDSAPAFRVFLGASRIGDAWEAQAASGHGAYLRVRLDDPSLTEPLTAALFPSDDGASAQLVWTRR</sequence>
<reference evidence="1 2" key="1">
    <citation type="submission" date="2020-08" db="EMBL/GenBank/DDBJ databases">
        <title>Genomic Encyclopedia of Type Strains, Phase IV (KMG-IV): sequencing the most valuable type-strain genomes for metagenomic binning, comparative biology and taxonomic classification.</title>
        <authorList>
            <person name="Goeker M."/>
        </authorList>
    </citation>
    <scope>NUCLEOTIDE SEQUENCE [LARGE SCALE GENOMIC DNA]</scope>
    <source>
        <strain evidence="1 2">DSM 22198</strain>
    </source>
</reference>
<dbReference type="EMBL" id="JACIIZ010000040">
    <property type="protein sequence ID" value="MBB6255431.1"/>
    <property type="molecule type" value="Genomic_DNA"/>
</dbReference>
<dbReference type="InterPro" id="IPR007948">
    <property type="entry name" value="DUF736"/>
</dbReference>
<evidence type="ECO:0000313" key="2">
    <source>
        <dbReference type="Proteomes" id="UP000539175"/>
    </source>
</evidence>
<dbReference type="Pfam" id="PF05284">
    <property type="entry name" value="DUF736"/>
    <property type="match status" value="1"/>
</dbReference>
<evidence type="ECO:0000313" key="1">
    <source>
        <dbReference type="EMBL" id="MBB6255431.1"/>
    </source>
</evidence>
<proteinExistence type="predicted"/>
<name>A0A7X0B5M2_9PROT</name>
<dbReference type="RefSeq" id="WP_246463479.1">
    <property type="nucleotide sequence ID" value="NZ_JACIIZ010000040.1"/>
</dbReference>
<organism evidence="1 2">
    <name type="scientific">Nitrospirillum iridis</name>
    <dbReference type="NCBI Taxonomy" id="765888"/>
    <lineage>
        <taxon>Bacteria</taxon>
        <taxon>Pseudomonadati</taxon>
        <taxon>Pseudomonadota</taxon>
        <taxon>Alphaproteobacteria</taxon>
        <taxon>Rhodospirillales</taxon>
        <taxon>Azospirillaceae</taxon>
        <taxon>Nitrospirillum</taxon>
    </lineage>
</organism>
<gene>
    <name evidence="1" type="ORF">FHS74_006030</name>
</gene>